<dbReference type="EMBL" id="JBIAMT010000014">
    <property type="protein sequence ID" value="MFF0501948.1"/>
    <property type="molecule type" value="Genomic_DNA"/>
</dbReference>
<reference evidence="2 3" key="1">
    <citation type="submission" date="2024-10" db="EMBL/GenBank/DDBJ databases">
        <title>The Natural Products Discovery Center: Release of the First 8490 Sequenced Strains for Exploring Actinobacteria Biosynthetic Diversity.</title>
        <authorList>
            <person name="Kalkreuter E."/>
            <person name="Kautsar S.A."/>
            <person name="Yang D."/>
            <person name="Bader C.D."/>
            <person name="Teijaro C.N."/>
            <person name="Fluegel L."/>
            <person name="Davis C.M."/>
            <person name="Simpson J.R."/>
            <person name="Lauterbach L."/>
            <person name="Steele A.D."/>
            <person name="Gui C."/>
            <person name="Meng S."/>
            <person name="Li G."/>
            <person name="Viehrig K."/>
            <person name="Ye F."/>
            <person name="Su P."/>
            <person name="Kiefer A.F."/>
            <person name="Nichols A."/>
            <person name="Cepeda A.J."/>
            <person name="Yan W."/>
            <person name="Fan B."/>
            <person name="Jiang Y."/>
            <person name="Adhikari A."/>
            <person name="Zheng C.-J."/>
            <person name="Schuster L."/>
            <person name="Cowan T.M."/>
            <person name="Smanski M.J."/>
            <person name="Chevrette M.G."/>
            <person name="De Carvalho L.P.S."/>
            <person name="Shen B."/>
        </authorList>
    </citation>
    <scope>NUCLEOTIDE SEQUENCE [LARGE SCALE GENOMIC DNA]</scope>
    <source>
        <strain evidence="2 3">NPDC004119</strain>
    </source>
</reference>
<dbReference type="InterPro" id="IPR047650">
    <property type="entry name" value="Transpos_IS110"/>
</dbReference>
<name>A0ABW6PFI6_9NOCA</name>
<evidence type="ECO:0000259" key="1">
    <source>
        <dbReference type="Pfam" id="PF02371"/>
    </source>
</evidence>
<gene>
    <name evidence="2" type="ORF">ACFYU5_36590</name>
</gene>
<evidence type="ECO:0000313" key="2">
    <source>
        <dbReference type="EMBL" id="MFF0501948.1"/>
    </source>
</evidence>
<dbReference type="RefSeq" id="WP_387402013.1">
    <property type="nucleotide sequence ID" value="NZ_JBIAMT010000014.1"/>
</dbReference>
<dbReference type="InterPro" id="IPR003346">
    <property type="entry name" value="Transposase_20"/>
</dbReference>
<feature type="domain" description="Transposase IS116/IS110/IS902 C-terminal" evidence="1">
    <location>
        <begin position="133"/>
        <end position="216"/>
    </location>
</feature>
<evidence type="ECO:0000313" key="3">
    <source>
        <dbReference type="Proteomes" id="UP001601442"/>
    </source>
</evidence>
<protein>
    <submittedName>
        <fullName evidence="2">IS110 family transposase</fullName>
    </submittedName>
</protein>
<comment type="caution">
    <text evidence="2">The sequence shown here is derived from an EMBL/GenBank/DDBJ whole genome shotgun (WGS) entry which is preliminary data.</text>
</comment>
<dbReference type="PANTHER" id="PTHR33055:SF3">
    <property type="entry name" value="PUTATIVE TRANSPOSASE FOR IS117-RELATED"/>
    <property type="match status" value="1"/>
</dbReference>
<proteinExistence type="predicted"/>
<dbReference type="Pfam" id="PF02371">
    <property type="entry name" value="Transposase_20"/>
    <property type="match status" value="1"/>
</dbReference>
<keyword evidence="3" id="KW-1185">Reference proteome</keyword>
<dbReference type="NCBIfam" id="NF033542">
    <property type="entry name" value="transpos_IS110"/>
    <property type="match status" value="1"/>
</dbReference>
<sequence length="259" mass="28143">MRRRPRWEATRTSNRIRGLLTSIHPALERVLGPRVAHPAVLEILSRCGGPEGIRAAGRRKLTTIATKHAPRMGGRLIEGILAALPAQTVVVPSSRSAESVLPKLADSLKTVLLQRQQVSVEIEQMLADHPLAQVLTSMPGIGVRTGARILLEVGDGTAFASAGHLASYAGIAPITHRSGSSIRGEFPSRSGNHKLKRALFLSAFAALHDPTSRAYYDRKRAEGKKHNAALICLARRRCDVLYAMLKTKQPYRTPRPVAA</sequence>
<organism evidence="2 3">
    <name type="scientific">Nocardia aobensis</name>
    <dbReference type="NCBI Taxonomy" id="257277"/>
    <lineage>
        <taxon>Bacteria</taxon>
        <taxon>Bacillati</taxon>
        <taxon>Actinomycetota</taxon>
        <taxon>Actinomycetes</taxon>
        <taxon>Mycobacteriales</taxon>
        <taxon>Nocardiaceae</taxon>
        <taxon>Nocardia</taxon>
    </lineage>
</organism>
<accession>A0ABW6PFI6</accession>
<dbReference type="Proteomes" id="UP001601442">
    <property type="component" value="Unassembled WGS sequence"/>
</dbReference>
<dbReference type="PANTHER" id="PTHR33055">
    <property type="entry name" value="TRANSPOSASE FOR INSERTION SEQUENCE ELEMENT IS1111A"/>
    <property type="match status" value="1"/>
</dbReference>